<dbReference type="PROSITE" id="PS50936">
    <property type="entry name" value="ENGC_GTPASE"/>
    <property type="match status" value="1"/>
</dbReference>
<feature type="binding site" evidence="10">
    <location>
        <begin position="133"/>
        <end position="136"/>
    </location>
    <ligand>
        <name>GTP</name>
        <dbReference type="ChEBI" id="CHEBI:37565"/>
    </ligand>
</feature>
<dbReference type="Pfam" id="PF03193">
    <property type="entry name" value="RsgA_GTPase"/>
    <property type="match status" value="1"/>
</dbReference>
<dbReference type="RefSeq" id="WP_144324966.1">
    <property type="nucleotide sequence ID" value="NZ_CAXOGR010000026.1"/>
</dbReference>
<evidence type="ECO:0000256" key="2">
    <source>
        <dbReference type="ARBA" id="ARBA00022517"/>
    </source>
</evidence>
<keyword evidence="8 10" id="KW-0694">RNA-binding</keyword>
<feature type="binding site" evidence="10">
    <location>
        <position position="273"/>
    </location>
    <ligand>
        <name>Zn(2+)</name>
        <dbReference type="ChEBI" id="CHEBI:29105"/>
    </ligand>
</feature>
<dbReference type="GO" id="GO:0019843">
    <property type="term" value="F:rRNA binding"/>
    <property type="evidence" value="ECO:0007669"/>
    <property type="project" value="UniProtKB-KW"/>
</dbReference>
<evidence type="ECO:0000313" key="13">
    <source>
        <dbReference type="EMBL" id="TRZ34252.1"/>
    </source>
</evidence>
<dbReference type="InterPro" id="IPR004881">
    <property type="entry name" value="Ribosome_biogen_GTPase_RsgA"/>
</dbReference>
<gene>
    <name evidence="10 13" type="primary">rsgA</name>
    <name evidence="13" type="ORF">AUF17_09270</name>
</gene>
<keyword evidence="7 10" id="KW-0862">Zinc</keyword>
<dbReference type="PANTHER" id="PTHR32120:SF10">
    <property type="entry name" value="SMALL RIBOSOMAL SUBUNIT BIOGENESIS GTPASE RSGA"/>
    <property type="match status" value="1"/>
</dbReference>
<keyword evidence="1 10" id="KW-0963">Cytoplasm</keyword>
<dbReference type="InterPro" id="IPR024439">
    <property type="entry name" value="RNHCP"/>
</dbReference>
<evidence type="ECO:0000256" key="10">
    <source>
        <dbReference type="HAMAP-Rule" id="MF_01820"/>
    </source>
</evidence>
<name>A0A8B5W2Y4_ENTAV</name>
<comment type="function">
    <text evidence="10">One of several proteins that assist in the late maturation steps of the functional core of the 30S ribosomal subunit. Helps release RbfA from mature subunits. May play a role in the assembly of ribosomal proteins into the subunit. Circularly permuted GTPase that catalyzes slow GTP hydrolysis, GTPase activity is stimulated by the 30S ribosomal subunit.</text>
</comment>
<evidence type="ECO:0000256" key="7">
    <source>
        <dbReference type="ARBA" id="ARBA00022833"/>
    </source>
</evidence>
<feature type="domain" description="CP-type G" evidence="12">
    <location>
        <begin position="88"/>
        <end position="243"/>
    </location>
</feature>
<evidence type="ECO:0000256" key="6">
    <source>
        <dbReference type="ARBA" id="ARBA00022801"/>
    </source>
</evidence>
<feature type="binding site" evidence="10">
    <location>
        <position position="266"/>
    </location>
    <ligand>
        <name>Zn(2+)</name>
        <dbReference type="ChEBI" id="CHEBI:29105"/>
    </ligand>
</feature>
<sequence length="446" mass="50516">MKTTIIGNHPAETIAQITAVYKDLFEFTCEKGQGLARVKRGCYDNKQEKYPTTGDRVVIDWQGKDHSLILTTLPRTSALSRLDSAKGKEQMIAANFDYVFILQSLNGDFNIRRLERYLTLAWQSGGMPIVLLTKADQMDNYLEQIRAAREVALGTEVHAVSVKTGEGISALNHYLSPNKTIVLVGSSGVGKSTLINYLLGKEIMETQEIRKRDGRGRHTTSHRQLFELANGAKIIDTPGMREVGMWSVTRGLQESFADIEFYFESCQFRDCRHHSEPGCAVKEALQNHELSLERWESYLKLHAEAKYTSDKTAYLREKEIWQKSISKFARQIKKDYQHTACKESFVCQRCGMPANPESAGSKHRNHCPHCLVSLHVDNRPGDRSSMCHGQMEPISIWSKEDGEWALVHRCQACGTLKTNRVAADDNQQRLIELAEKAMKHPPFRLG</sequence>
<feature type="domain" description="EngC GTPase" evidence="11">
    <location>
        <begin position="94"/>
        <end position="241"/>
    </location>
</feature>
<organism evidence="13 14">
    <name type="scientific">Enterococcus avium</name>
    <name type="common">Streptococcus avium</name>
    <dbReference type="NCBI Taxonomy" id="33945"/>
    <lineage>
        <taxon>Bacteria</taxon>
        <taxon>Bacillati</taxon>
        <taxon>Bacillota</taxon>
        <taxon>Bacilli</taxon>
        <taxon>Lactobacillales</taxon>
        <taxon>Enterococcaceae</taxon>
        <taxon>Enterococcus</taxon>
    </lineage>
</organism>
<dbReference type="InterPro" id="IPR027417">
    <property type="entry name" value="P-loop_NTPase"/>
</dbReference>
<dbReference type="InterPro" id="IPR030378">
    <property type="entry name" value="G_CP_dom"/>
</dbReference>
<feature type="binding site" evidence="10">
    <location>
        <position position="271"/>
    </location>
    <ligand>
        <name>Zn(2+)</name>
        <dbReference type="ChEBI" id="CHEBI:29105"/>
    </ligand>
</feature>
<comment type="subcellular location">
    <subcellularLocation>
        <location evidence="10">Cytoplasm</location>
    </subcellularLocation>
</comment>
<evidence type="ECO:0000313" key="14">
    <source>
        <dbReference type="Proteomes" id="UP000316316"/>
    </source>
</evidence>
<accession>A0A8B5W2Y4</accession>
<evidence type="ECO:0000256" key="4">
    <source>
        <dbReference type="ARBA" id="ARBA00022730"/>
    </source>
</evidence>
<comment type="similarity">
    <text evidence="10">Belongs to the TRAFAC class YlqF/YawG GTPase family. RsgA subfamily.</text>
</comment>
<keyword evidence="3 10" id="KW-0479">Metal-binding</keyword>
<dbReference type="SUPFAM" id="SSF52540">
    <property type="entry name" value="P-loop containing nucleoside triphosphate hydrolases"/>
    <property type="match status" value="1"/>
</dbReference>
<comment type="cofactor">
    <cofactor evidence="10">
        <name>Zn(2+)</name>
        <dbReference type="ChEBI" id="CHEBI:29105"/>
    </cofactor>
    <text evidence="10">Binds 1 zinc ion per subunit.</text>
</comment>
<dbReference type="GO" id="GO:0005737">
    <property type="term" value="C:cytoplasm"/>
    <property type="evidence" value="ECO:0007669"/>
    <property type="project" value="UniProtKB-SubCell"/>
</dbReference>
<dbReference type="Gene3D" id="1.10.40.50">
    <property type="entry name" value="Probable gtpase engc, domain 3"/>
    <property type="match status" value="1"/>
</dbReference>
<dbReference type="GO" id="GO:0003924">
    <property type="term" value="F:GTPase activity"/>
    <property type="evidence" value="ECO:0007669"/>
    <property type="project" value="UniProtKB-UniRule"/>
</dbReference>
<evidence type="ECO:0000259" key="11">
    <source>
        <dbReference type="PROSITE" id="PS50936"/>
    </source>
</evidence>
<dbReference type="NCBIfam" id="TIGR00157">
    <property type="entry name" value="ribosome small subunit-dependent GTPase A"/>
    <property type="match status" value="1"/>
</dbReference>
<evidence type="ECO:0000259" key="12">
    <source>
        <dbReference type="PROSITE" id="PS51721"/>
    </source>
</evidence>
<comment type="caution">
    <text evidence="13">The sequence shown here is derived from an EMBL/GenBank/DDBJ whole genome shotgun (WGS) entry which is preliminary data.</text>
</comment>
<dbReference type="GO" id="GO:0005525">
    <property type="term" value="F:GTP binding"/>
    <property type="evidence" value="ECO:0007669"/>
    <property type="project" value="UniProtKB-UniRule"/>
</dbReference>
<dbReference type="GO" id="GO:0042274">
    <property type="term" value="P:ribosomal small subunit biogenesis"/>
    <property type="evidence" value="ECO:0007669"/>
    <property type="project" value="UniProtKB-UniRule"/>
</dbReference>
<dbReference type="EC" id="3.6.1.-" evidence="10"/>
<proteinExistence type="inferred from homology"/>
<dbReference type="Pfam" id="PF12647">
    <property type="entry name" value="RNHCP"/>
    <property type="match status" value="1"/>
</dbReference>
<protein>
    <recommendedName>
        <fullName evidence="10">Small ribosomal subunit biogenesis GTPase RsgA</fullName>
        <ecNumber evidence="10">3.6.1.-</ecNumber>
    </recommendedName>
</protein>
<keyword evidence="4 10" id="KW-0699">rRNA-binding</keyword>
<comment type="subunit">
    <text evidence="10">Monomer. Associates with 30S ribosomal subunit, binds 16S rRNA.</text>
</comment>
<dbReference type="EMBL" id="PDXQ01000001">
    <property type="protein sequence ID" value="TRZ34252.1"/>
    <property type="molecule type" value="Genomic_DNA"/>
</dbReference>
<feature type="binding site" evidence="10">
    <location>
        <begin position="185"/>
        <end position="193"/>
    </location>
    <ligand>
        <name>GTP</name>
        <dbReference type="ChEBI" id="CHEBI:37565"/>
    </ligand>
</feature>
<evidence type="ECO:0000256" key="5">
    <source>
        <dbReference type="ARBA" id="ARBA00022741"/>
    </source>
</evidence>
<dbReference type="InterPro" id="IPR010914">
    <property type="entry name" value="RsgA_GTPase_dom"/>
</dbReference>
<evidence type="ECO:0000256" key="9">
    <source>
        <dbReference type="ARBA" id="ARBA00023134"/>
    </source>
</evidence>
<evidence type="ECO:0000256" key="1">
    <source>
        <dbReference type="ARBA" id="ARBA00022490"/>
    </source>
</evidence>
<dbReference type="AlphaFoldDB" id="A0A8B5W2Y4"/>
<evidence type="ECO:0000256" key="8">
    <source>
        <dbReference type="ARBA" id="ARBA00022884"/>
    </source>
</evidence>
<keyword evidence="5 10" id="KW-0547">Nucleotide-binding</keyword>
<dbReference type="PROSITE" id="PS51721">
    <property type="entry name" value="G_CP"/>
    <property type="match status" value="1"/>
</dbReference>
<dbReference type="Gene3D" id="3.40.50.300">
    <property type="entry name" value="P-loop containing nucleotide triphosphate hydrolases"/>
    <property type="match status" value="1"/>
</dbReference>
<keyword evidence="2 10" id="KW-0690">Ribosome biogenesis</keyword>
<feature type="binding site" evidence="10">
    <location>
        <position position="279"/>
    </location>
    <ligand>
        <name>Zn(2+)</name>
        <dbReference type="ChEBI" id="CHEBI:29105"/>
    </ligand>
</feature>
<dbReference type="CDD" id="cd01854">
    <property type="entry name" value="YjeQ_EngC"/>
    <property type="match status" value="1"/>
</dbReference>
<dbReference type="PANTHER" id="PTHR32120">
    <property type="entry name" value="SMALL RIBOSOMAL SUBUNIT BIOGENESIS GTPASE RSGA"/>
    <property type="match status" value="1"/>
</dbReference>
<evidence type="ECO:0000256" key="3">
    <source>
        <dbReference type="ARBA" id="ARBA00022723"/>
    </source>
</evidence>
<dbReference type="HAMAP" id="MF_01820">
    <property type="entry name" value="GTPase_RsgA"/>
    <property type="match status" value="1"/>
</dbReference>
<dbReference type="GO" id="GO:0046872">
    <property type="term" value="F:metal ion binding"/>
    <property type="evidence" value="ECO:0007669"/>
    <property type="project" value="UniProtKB-KW"/>
</dbReference>
<reference evidence="13 14" key="1">
    <citation type="submission" date="2017-10" db="EMBL/GenBank/DDBJ databases">
        <title>FDA dAtabase for Regulatory Grade micrObial Sequences (FDA-ARGOS): Supporting development and validation of Infectious Disease Dx tests.</title>
        <authorList>
            <person name="Campos J."/>
            <person name="Goldberg B."/>
            <person name="Tallon L.J."/>
            <person name="Sadzewicz L."/>
            <person name="Sengamalay N."/>
            <person name="Ott S."/>
            <person name="Godinez A."/>
            <person name="Nagaraj S."/>
            <person name="Vyas G."/>
            <person name="Aluvathingal J."/>
            <person name="Nadendla S."/>
            <person name="Geyer C."/>
            <person name="Nandy P."/>
            <person name="Hobson J."/>
            <person name="Sichtig H."/>
        </authorList>
    </citation>
    <scope>NUCLEOTIDE SEQUENCE [LARGE SCALE GENOMIC DNA]</scope>
    <source>
        <strain evidence="13 14">FDAARGOS_185</strain>
    </source>
</reference>
<keyword evidence="6 10" id="KW-0378">Hydrolase</keyword>
<keyword evidence="9 10" id="KW-0342">GTP-binding</keyword>
<dbReference type="Proteomes" id="UP000316316">
    <property type="component" value="Unassembled WGS sequence"/>
</dbReference>